<evidence type="ECO:0000256" key="1">
    <source>
        <dbReference type="ARBA" id="ARBA00022884"/>
    </source>
</evidence>
<dbReference type="InterPro" id="IPR035920">
    <property type="entry name" value="YhbY-like_sf"/>
</dbReference>
<dbReference type="InterPro" id="IPR051925">
    <property type="entry name" value="RNA-binding_domain"/>
</dbReference>
<dbReference type="RefSeq" id="WP_091473576.1">
    <property type="nucleotide sequence ID" value="NZ_FOIT01000001.1"/>
</dbReference>
<evidence type="ECO:0000256" key="2">
    <source>
        <dbReference type="PROSITE-ProRule" id="PRU00626"/>
    </source>
</evidence>
<feature type="domain" description="CRM" evidence="3">
    <location>
        <begin position="1"/>
        <end position="97"/>
    </location>
</feature>
<dbReference type="EMBL" id="FOIT01000001">
    <property type="protein sequence ID" value="SEV85403.1"/>
    <property type="molecule type" value="Genomic_DNA"/>
</dbReference>
<evidence type="ECO:0000259" key="3">
    <source>
        <dbReference type="PROSITE" id="PS51295"/>
    </source>
</evidence>
<gene>
    <name evidence="4" type="ORF">SAMN05192557_0500</name>
</gene>
<evidence type="ECO:0000313" key="5">
    <source>
        <dbReference type="Proteomes" id="UP000243605"/>
    </source>
</evidence>
<dbReference type="OrthoDB" id="9797519at2"/>
<proteinExistence type="predicted"/>
<dbReference type="SMART" id="SM01103">
    <property type="entry name" value="CRS1_YhbY"/>
    <property type="match status" value="1"/>
</dbReference>
<dbReference type="GO" id="GO:0003723">
    <property type="term" value="F:RNA binding"/>
    <property type="evidence" value="ECO:0007669"/>
    <property type="project" value="UniProtKB-UniRule"/>
</dbReference>
<dbReference type="SUPFAM" id="SSF75471">
    <property type="entry name" value="YhbY-like"/>
    <property type="match status" value="1"/>
</dbReference>
<reference evidence="4 5" key="1">
    <citation type="submission" date="2016-10" db="EMBL/GenBank/DDBJ databases">
        <authorList>
            <person name="Varghese N."/>
            <person name="Submissions S."/>
        </authorList>
    </citation>
    <scope>NUCLEOTIDE SEQUENCE [LARGE SCALE GENOMIC DNA]</scope>
    <source>
        <strain evidence="4 5">IBRC-M10081</strain>
    </source>
</reference>
<dbReference type="Pfam" id="PF01985">
    <property type="entry name" value="CRS1_YhbY"/>
    <property type="match status" value="1"/>
</dbReference>
<dbReference type="NCBIfam" id="TIGR00253">
    <property type="entry name" value="RNA_bind_YhbY"/>
    <property type="match status" value="1"/>
</dbReference>
<dbReference type="PROSITE" id="PS51295">
    <property type="entry name" value="CRM"/>
    <property type="match status" value="1"/>
</dbReference>
<keyword evidence="1 2" id="KW-0694">RNA-binding</keyword>
<dbReference type="AlphaFoldDB" id="A0A662Z1I1"/>
<accession>A0A662Z1I1</accession>
<dbReference type="PANTHER" id="PTHR40065">
    <property type="entry name" value="RNA-BINDING PROTEIN YHBY"/>
    <property type="match status" value="1"/>
</dbReference>
<protein>
    <submittedName>
        <fullName evidence="4">RNA-binding protein</fullName>
    </submittedName>
</protein>
<sequence length="97" mass="11064">MTLTSKQVSQLKNEAHHLNPLFQIGKNGINDNFISQIDDLLEKRELIKISVLQNAEEDKKDLADQISMQTNSEIVTVIGNTIILYRESTNNKRIELV</sequence>
<name>A0A662Z1I1_9STAP</name>
<organism evidence="4 5">
    <name type="scientific">Aliicoccus persicus</name>
    <dbReference type="NCBI Taxonomy" id="930138"/>
    <lineage>
        <taxon>Bacteria</taxon>
        <taxon>Bacillati</taxon>
        <taxon>Bacillota</taxon>
        <taxon>Bacilli</taxon>
        <taxon>Bacillales</taxon>
        <taxon>Staphylococcaceae</taxon>
        <taxon>Aliicoccus</taxon>
    </lineage>
</organism>
<dbReference type="PANTHER" id="PTHR40065:SF3">
    <property type="entry name" value="RNA-BINDING PROTEIN YHBY"/>
    <property type="match status" value="1"/>
</dbReference>
<dbReference type="Proteomes" id="UP000243605">
    <property type="component" value="Unassembled WGS sequence"/>
</dbReference>
<dbReference type="InterPro" id="IPR001890">
    <property type="entry name" value="RNA-binding_CRM"/>
</dbReference>
<keyword evidence="5" id="KW-1185">Reference proteome</keyword>
<dbReference type="Gene3D" id="3.30.110.60">
    <property type="entry name" value="YhbY-like"/>
    <property type="match status" value="1"/>
</dbReference>
<dbReference type="InterPro" id="IPR017924">
    <property type="entry name" value="RNA-binding_YhbY"/>
</dbReference>
<evidence type="ECO:0000313" key="4">
    <source>
        <dbReference type="EMBL" id="SEV85403.1"/>
    </source>
</evidence>